<comment type="caution">
    <text evidence="4">The sequence shown here is derived from an EMBL/GenBank/DDBJ whole genome shotgun (WGS) entry which is preliminary data.</text>
</comment>
<evidence type="ECO:0000313" key="5">
    <source>
        <dbReference type="Proteomes" id="UP001621706"/>
    </source>
</evidence>
<sequence>MKKIIMLSLMFVLSNTFAQEVETKIKKSSKTKAVSEKLEKVKETAKVEREKAKAEKEAAKAEKEAAKAEKEAAKAEKEAAKAEKESKIAAKAKKLDAKVKDEADKAKSKAKKAKEELEAKSLKPAKKERVTTEKATLNTKDQMVGKYKDRQVYQGPRGGKYYINKNGNKTYIDDEQLK</sequence>
<keyword evidence="5" id="KW-1185">Reference proteome</keyword>
<dbReference type="InterPro" id="IPR014897">
    <property type="entry name" value="PBCV_basic_adap"/>
</dbReference>
<evidence type="ECO:0000256" key="1">
    <source>
        <dbReference type="SAM" id="MobiDB-lite"/>
    </source>
</evidence>
<accession>A0ABW8PB38</accession>
<feature type="compositionally biased region" description="Basic and acidic residues" evidence="1">
    <location>
        <begin position="98"/>
        <end position="132"/>
    </location>
</feature>
<evidence type="ECO:0000313" key="4">
    <source>
        <dbReference type="EMBL" id="MFK7001777.1"/>
    </source>
</evidence>
<gene>
    <name evidence="4" type="ORF">V3I07_12830</name>
</gene>
<dbReference type="EMBL" id="JAZGZP010000020">
    <property type="protein sequence ID" value="MFK7001777.1"/>
    <property type="molecule type" value="Genomic_DNA"/>
</dbReference>
<feature type="region of interest" description="Disordered" evidence="1">
    <location>
        <begin position="98"/>
        <end position="178"/>
    </location>
</feature>
<keyword evidence="2" id="KW-0732">Signal</keyword>
<organism evidence="4 5">
    <name type="scientific">Flavobacterium oreochromis</name>
    <dbReference type="NCBI Taxonomy" id="2906078"/>
    <lineage>
        <taxon>Bacteria</taxon>
        <taxon>Pseudomonadati</taxon>
        <taxon>Bacteroidota</taxon>
        <taxon>Flavobacteriia</taxon>
        <taxon>Flavobacteriales</taxon>
        <taxon>Flavobacteriaceae</taxon>
        <taxon>Flavobacterium</taxon>
    </lineage>
</organism>
<evidence type="ECO:0000256" key="2">
    <source>
        <dbReference type="SAM" id="SignalP"/>
    </source>
</evidence>
<protein>
    <recommendedName>
        <fullName evidence="3">PBCV-specific basic adaptor domain-containing protein</fullName>
    </recommendedName>
</protein>
<feature type="chain" id="PRO_5047346165" description="PBCV-specific basic adaptor domain-containing protein" evidence="2">
    <location>
        <begin position="19"/>
        <end position="178"/>
    </location>
</feature>
<reference evidence="4 5" key="1">
    <citation type="submission" date="2024-02" db="EMBL/GenBank/DDBJ databases">
        <title>Comparative Genomic Analysis of Flavobacterium Species Causing Columnaris Disease of Freshwater Fish in Thailand: Insights into Virulence and Resistance Mechanisms.</title>
        <authorList>
            <person name="Nguyen D."/>
            <person name="Chokmangmeepisarn P."/>
            <person name="Khianchaikhan K."/>
            <person name="Morishita M."/>
            <person name="Bunnoy A."/>
            <person name="Rodkhum C."/>
        </authorList>
    </citation>
    <scope>NUCLEOTIDE SEQUENCE [LARGE SCALE GENOMIC DNA]</scope>
    <source>
        <strain evidence="4 5">CNRT2201</strain>
    </source>
</reference>
<dbReference type="RefSeq" id="WP_123895769.1">
    <property type="nucleotide sequence ID" value="NZ_JAZGZP010000020.1"/>
</dbReference>
<name>A0ABW8PB38_9FLAO</name>
<dbReference type="Proteomes" id="UP001621706">
    <property type="component" value="Unassembled WGS sequence"/>
</dbReference>
<feature type="signal peptide" evidence="2">
    <location>
        <begin position="1"/>
        <end position="18"/>
    </location>
</feature>
<proteinExistence type="predicted"/>
<evidence type="ECO:0000259" key="3">
    <source>
        <dbReference type="Pfam" id="PF08789"/>
    </source>
</evidence>
<dbReference type="Pfam" id="PF08789">
    <property type="entry name" value="PBCV_basic_adap"/>
    <property type="match status" value="1"/>
</dbReference>
<feature type="domain" description="PBCV-specific basic adaptor" evidence="3">
    <location>
        <begin position="148"/>
        <end position="172"/>
    </location>
</feature>